<dbReference type="Proteomes" id="UP000518300">
    <property type="component" value="Unassembled WGS sequence"/>
</dbReference>
<accession>A0A848LSF1</accession>
<name>A0A848LSF1_9BACT</name>
<organism evidence="3 4">
    <name type="scientific">Pyxidicoccus fallax</name>
    <dbReference type="NCBI Taxonomy" id="394095"/>
    <lineage>
        <taxon>Bacteria</taxon>
        <taxon>Pseudomonadati</taxon>
        <taxon>Myxococcota</taxon>
        <taxon>Myxococcia</taxon>
        <taxon>Myxococcales</taxon>
        <taxon>Cystobacterineae</taxon>
        <taxon>Myxococcaceae</taxon>
        <taxon>Pyxidicoccus</taxon>
    </lineage>
</organism>
<dbReference type="RefSeq" id="WP_169349763.1">
    <property type="nucleotide sequence ID" value="NZ_JABBJJ010000251.1"/>
</dbReference>
<keyword evidence="4" id="KW-1185">Reference proteome</keyword>
<evidence type="ECO:0000259" key="2">
    <source>
        <dbReference type="Pfam" id="PF00561"/>
    </source>
</evidence>
<feature type="region of interest" description="Disordered" evidence="1">
    <location>
        <begin position="502"/>
        <end position="521"/>
    </location>
</feature>
<keyword evidence="3" id="KW-0378">Hydrolase</keyword>
<reference evidence="3 4" key="1">
    <citation type="submission" date="2020-04" db="EMBL/GenBank/DDBJ databases">
        <title>Draft genome of Pyxidicoccus fallax type strain.</title>
        <authorList>
            <person name="Whitworth D.E."/>
        </authorList>
    </citation>
    <scope>NUCLEOTIDE SEQUENCE [LARGE SCALE GENOMIC DNA]</scope>
    <source>
        <strain evidence="3 4">DSM 14698</strain>
    </source>
</reference>
<dbReference type="Gene3D" id="3.40.50.1820">
    <property type="entry name" value="alpha/beta hydrolase"/>
    <property type="match status" value="1"/>
</dbReference>
<protein>
    <submittedName>
        <fullName evidence="3">Alpha/beta hydrolase</fullName>
    </submittedName>
</protein>
<dbReference type="SUPFAM" id="SSF53474">
    <property type="entry name" value="alpha/beta-Hydrolases"/>
    <property type="match status" value="1"/>
</dbReference>
<proteinExistence type="predicted"/>
<comment type="caution">
    <text evidence="3">The sequence shown here is derived from an EMBL/GenBank/DDBJ whole genome shotgun (WGS) entry which is preliminary data.</text>
</comment>
<gene>
    <name evidence="3" type="ORF">HG543_37660</name>
</gene>
<dbReference type="Pfam" id="PF00561">
    <property type="entry name" value="Abhydrolase_1"/>
    <property type="match status" value="1"/>
</dbReference>
<feature type="domain" description="AB hydrolase-1" evidence="2">
    <location>
        <begin position="157"/>
        <end position="271"/>
    </location>
</feature>
<sequence>MTRFDGSAWPWRACFTLVLALLVPGRWAEAAEVAVARRAGDVVVETGSATTPTGEVLPYEVGTLFVPENRTAPKSRLIGVGFARIRAAKPTGAPPIFLLPGGPGLSLLDTLTDNSDPASRRHLAILAQYRTAGDVVLVDQRGYSPRGDFMEFTPPAQPLERPGSLEADAVMLVKQAQAAIAAHPNKDLSGYTIEQCADDVNDLRKALGYDKITLYGGSFGSQWSFAVMRRHPETVARALLTDVEPLDSGYDMPSHVLSALQRIAWDADRDPGLAPYLPAGGVMGALRAVRERLAKGPIQVKVDKAVEGRAATVTLGLQDFRDSLIRSAVTWPAFVLSLYHRHYDGWAREVLEQRMKPGPWALIGPLIDTSLGVSAEREHLLRTDPGTELLGMGGFHPYIASASAWPTPDLGDAFRRPVPNPTPVLFLHGDWDTSTPIENLVGVLPYFPNSHTIRVHRGTHGNRRPLWEQHPELLARFVGFFASGDTRGLPVDVELGVPAFQRPAFPPPAKPVRQVAQDSQK</sequence>
<evidence type="ECO:0000313" key="4">
    <source>
        <dbReference type="Proteomes" id="UP000518300"/>
    </source>
</evidence>
<dbReference type="GO" id="GO:0016787">
    <property type="term" value="F:hydrolase activity"/>
    <property type="evidence" value="ECO:0007669"/>
    <property type="project" value="UniProtKB-KW"/>
</dbReference>
<dbReference type="InterPro" id="IPR029058">
    <property type="entry name" value="AB_hydrolase_fold"/>
</dbReference>
<dbReference type="EMBL" id="JABBJJ010000251">
    <property type="protein sequence ID" value="NMO20550.1"/>
    <property type="molecule type" value="Genomic_DNA"/>
</dbReference>
<dbReference type="AlphaFoldDB" id="A0A848LSF1"/>
<evidence type="ECO:0000256" key="1">
    <source>
        <dbReference type="SAM" id="MobiDB-lite"/>
    </source>
</evidence>
<evidence type="ECO:0000313" key="3">
    <source>
        <dbReference type="EMBL" id="NMO20550.1"/>
    </source>
</evidence>
<dbReference type="InterPro" id="IPR000073">
    <property type="entry name" value="AB_hydrolase_1"/>
</dbReference>